<name>A0A8J2PHG7_9HEXA</name>
<proteinExistence type="predicted"/>
<comment type="caution">
    <text evidence="2">The sequence shown here is derived from an EMBL/GenBank/DDBJ whole genome shotgun (WGS) entry which is preliminary data.</text>
</comment>
<dbReference type="AlphaFoldDB" id="A0A8J2PHG7"/>
<organism evidence="2 3">
    <name type="scientific">Allacma fusca</name>
    <dbReference type="NCBI Taxonomy" id="39272"/>
    <lineage>
        <taxon>Eukaryota</taxon>
        <taxon>Metazoa</taxon>
        <taxon>Ecdysozoa</taxon>
        <taxon>Arthropoda</taxon>
        <taxon>Hexapoda</taxon>
        <taxon>Collembola</taxon>
        <taxon>Symphypleona</taxon>
        <taxon>Sminthuridae</taxon>
        <taxon>Allacma</taxon>
    </lineage>
</organism>
<dbReference type="EMBL" id="CAJVCH010529094">
    <property type="protein sequence ID" value="CAG7823318.1"/>
    <property type="molecule type" value="Genomic_DNA"/>
</dbReference>
<keyword evidence="1" id="KW-1133">Transmembrane helix</keyword>
<protein>
    <submittedName>
        <fullName evidence="2">Uncharacterized protein</fullName>
    </submittedName>
</protein>
<evidence type="ECO:0000313" key="3">
    <source>
        <dbReference type="Proteomes" id="UP000708208"/>
    </source>
</evidence>
<dbReference type="OrthoDB" id="6328618at2759"/>
<gene>
    <name evidence="2" type="ORF">AFUS01_LOCUS33540</name>
</gene>
<evidence type="ECO:0000313" key="2">
    <source>
        <dbReference type="EMBL" id="CAG7823318.1"/>
    </source>
</evidence>
<keyword evidence="1" id="KW-0472">Membrane</keyword>
<feature type="transmembrane region" description="Helical" evidence="1">
    <location>
        <begin position="6"/>
        <end position="26"/>
    </location>
</feature>
<evidence type="ECO:0000256" key="1">
    <source>
        <dbReference type="SAM" id="Phobius"/>
    </source>
</evidence>
<dbReference type="Proteomes" id="UP000708208">
    <property type="component" value="Unassembled WGS sequence"/>
</dbReference>
<reference evidence="2" key="1">
    <citation type="submission" date="2021-06" db="EMBL/GenBank/DDBJ databases">
        <authorList>
            <person name="Hodson N. C."/>
            <person name="Mongue J. A."/>
            <person name="Jaron S. K."/>
        </authorList>
    </citation>
    <scope>NUCLEOTIDE SEQUENCE</scope>
</reference>
<keyword evidence="1" id="KW-0812">Transmembrane</keyword>
<accession>A0A8J2PHG7</accession>
<sequence length="115" mass="13421">MEKGKFQIIGLQACFWVTLIPILLIVSPAHSHVVRRDAVNKLCGDDRLYFKETRKCYPANWKGPCGELMVLEPSDKDKNIGECNCEVPDRSTYCPQRPKVFWEKESRCYYIYDQV</sequence>
<keyword evidence="3" id="KW-1185">Reference proteome</keyword>